<keyword evidence="1" id="KW-1133">Transmembrane helix</keyword>
<proteinExistence type="predicted"/>
<protein>
    <submittedName>
        <fullName evidence="2">Uncharacterized protein</fullName>
    </submittedName>
</protein>
<dbReference type="EnsemblBacteria" id="BAA30436">
    <property type="protein sequence ID" value="BAA30436"/>
    <property type="gene ID" value="BAA30436"/>
</dbReference>
<evidence type="ECO:0000313" key="2">
    <source>
        <dbReference type="EMBL" id="BAA30436.1"/>
    </source>
</evidence>
<organism evidence="2 3">
    <name type="scientific">Pyrococcus horikoshii (strain ATCC 700860 / DSM 12428 / JCM 9974 / NBRC 100139 / OT-3)</name>
    <dbReference type="NCBI Taxonomy" id="70601"/>
    <lineage>
        <taxon>Archaea</taxon>
        <taxon>Methanobacteriati</taxon>
        <taxon>Methanobacteriota</taxon>
        <taxon>Thermococci</taxon>
        <taxon>Thermococcales</taxon>
        <taxon>Thermococcaceae</taxon>
        <taxon>Pyrococcus</taxon>
    </lineage>
</organism>
<sequence>MTNLTFSKYFLSDFVVRIAGKLSGVVINMWGGFFTCFALIDWGVSPCLTSTLIPVFSPHHFNLSNRSLFNAFNGAIYKHEIGRRLSLRIEFMTGIIAASVFPLPVGAIIRTLSPSPYIALKA</sequence>
<name>O59037_PYRHO</name>
<evidence type="ECO:0000313" key="3">
    <source>
        <dbReference type="Proteomes" id="UP000000752"/>
    </source>
</evidence>
<keyword evidence="1" id="KW-0812">Transmembrane</keyword>
<feature type="transmembrane region" description="Helical" evidence="1">
    <location>
        <begin position="91"/>
        <end position="112"/>
    </location>
</feature>
<keyword evidence="3" id="KW-1185">Reference proteome</keyword>
<evidence type="ECO:0000256" key="1">
    <source>
        <dbReference type="SAM" id="Phobius"/>
    </source>
</evidence>
<dbReference type="KEGG" id="pho:PH1330"/>
<reference evidence="2 3" key="1">
    <citation type="journal article" date="1998" name="DNA Res.">
        <title>Complete sequence and gene organization of the genome of a hyper-thermophilic archaebacterium, Pyrococcus horikoshii OT3.</title>
        <authorList>
            <person name="Kawarabayasi Y."/>
            <person name="Sawada M."/>
            <person name="Horikawa H."/>
            <person name="Haikawa Y."/>
            <person name="Hino Y."/>
            <person name="Yamamoto S."/>
            <person name="Sekine M."/>
            <person name="Baba S."/>
            <person name="Kosugi H."/>
            <person name="Hosoyama A."/>
            <person name="Nagai Y."/>
            <person name="Sakai M."/>
            <person name="Ogura K."/>
            <person name="Otuka R."/>
            <person name="Nakazawa H."/>
            <person name="Takamiya M."/>
            <person name="Ohfuku Y."/>
            <person name="Funahashi T."/>
            <person name="Tanaka T."/>
            <person name="Kudoh Y."/>
            <person name="Yamazaki J."/>
            <person name="Kushida N."/>
            <person name="Oguchi A."/>
            <person name="Aoki K."/>
            <person name="Nakamura Y."/>
            <person name="Robb T.F."/>
            <person name="Horikoshi K."/>
            <person name="Masuchi Y."/>
            <person name="Shizuya H."/>
            <person name="Kikuchi H."/>
        </authorList>
    </citation>
    <scope>NUCLEOTIDE SEQUENCE [LARGE SCALE GENOMIC DNA]</scope>
    <source>
        <strain evidence="3">ATCC 700860 / DSM 12428 / JCM 9974 / NBRC 100139 / OT-3</strain>
    </source>
</reference>
<keyword evidence="1" id="KW-0472">Membrane</keyword>
<dbReference type="EMBL" id="BA000001">
    <property type="protein sequence ID" value="BAA30436.1"/>
    <property type="molecule type" value="Genomic_DNA"/>
</dbReference>
<dbReference type="PIR" id="D71004">
    <property type="entry name" value="D71004"/>
</dbReference>
<dbReference type="AlphaFoldDB" id="O59037"/>
<gene>
    <name evidence="2" type="ordered locus">PH1330</name>
</gene>
<dbReference type="Proteomes" id="UP000000752">
    <property type="component" value="Chromosome"/>
</dbReference>
<accession>O59037</accession>